<dbReference type="Pfam" id="PF02321">
    <property type="entry name" value="OEP"/>
    <property type="match status" value="2"/>
</dbReference>
<dbReference type="InterPro" id="IPR003423">
    <property type="entry name" value="OMP_efflux"/>
</dbReference>
<evidence type="ECO:0000256" key="2">
    <source>
        <dbReference type="ARBA" id="ARBA00007613"/>
    </source>
</evidence>
<comment type="subcellular location">
    <subcellularLocation>
        <location evidence="1">Cell outer membrane</location>
    </subcellularLocation>
</comment>
<dbReference type="PANTHER" id="PTHR30026:SF20">
    <property type="entry name" value="OUTER MEMBRANE PROTEIN TOLC"/>
    <property type="match status" value="1"/>
</dbReference>
<dbReference type="Proteomes" id="UP001232019">
    <property type="component" value="Chromosome"/>
</dbReference>
<evidence type="ECO:0000313" key="9">
    <source>
        <dbReference type="EMBL" id="WKK87328.2"/>
    </source>
</evidence>
<organism evidence="9 10">
    <name type="scientific">Marivirga arenosa</name>
    <dbReference type="NCBI Taxonomy" id="3059076"/>
    <lineage>
        <taxon>Bacteria</taxon>
        <taxon>Pseudomonadati</taxon>
        <taxon>Bacteroidota</taxon>
        <taxon>Cytophagia</taxon>
        <taxon>Cytophagales</taxon>
        <taxon>Marivirgaceae</taxon>
        <taxon>Marivirga</taxon>
    </lineage>
</organism>
<dbReference type="Gene3D" id="1.20.1600.10">
    <property type="entry name" value="Outer membrane efflux proteins (OEP)"/>
    <property type="match status" value="1"/>
</dbReference>
<name>A0AA49GGK3_9BACT</name>
<keyword evidence="10" id="KW-1185">Reference proteome</keyword>
<evidence type="ECO:0000256" key="1">
    <source>
        <dbReference type="ARBA" id="ARBA00004442"/>
    </source>
</evidence>
<evidence type="ECO:0000256" key="3">
    <source>
        <dbReference type="ARBA" id="ARBA00022448"/>
    </source>
</evidence>
<dbReference type="EMBL" id="CP129968">
    <property type="protein sequence ID" value="WKK81971.1"/>
    <property type="molecule type" value="Genomic_DNA"/>
</dbReference>
<accession>A0AA49GGK3</accession>
<proteinExistence type="inferred from homology"/>
<dbReference type="GO" id="GO:0009279">
    <property type="term" value="C:cell outer membrane"/>
    <property type="evidence" value="ECO:0007669"/>
    <property type="project" value="UniProtKB-SubCell"/>
</dbReference>
<accession>A0AA49GF44</accession>
<dbReference type="GO" id="GO:0015562">
    <property type="term" value="F:efflux transmembrane transporter activity"/>
    <property type="evidence" value="ECO:0007669"/>
    <property type="project" value="InterPro"/>
</dbReference>
<evidence type="ECO:0000313" key="10">
    <source>
        <dbReference type="Proteomes" id="UP001244443"/>
    </source>
</evidence>
<dbReference type="EMBL" id="CP129970">
    <property type="protein sequence ID" value="WKK87328.2"/>
    <property type="molecule type" value="Genomic_DNA"/>
</dbReference>
<keyword evidence="6" id="KW-0472">Membrane</keyword>
<dbReference type="GO" id="GO:1990281">
    <property type="term" value="C:efflux pump complex"/>
    <property type="evidence" value="ECO:0007669"/>
    <property type="project" value="TreeGrafter"/>
</dbReference>
<evidence type="ECO:0000256" key="7">
    <source>
        <dbReference type="ARBA" id="ARBA00023237"/>
    </source>
</evidence>
<keyword evidence="5" id="KW-0812">Transmembrane</keyword>
<gene>
    <name evidence="8" type="ORF">QYS47_07315</name>
    <name evidence="9" type="ORF">QYS48_11445</name>
</gene>
<dbReference type="GO" id="GO:0015288">
    <property type="term" value="F:porin activity"/>
    <property type="evidence" value="ECO:0007669"/>
    <property type="project" value="TreeGrafter"/>
</dbReference>
<dbReference type="RefSeq" id="WP_302127520.1">
    <property type="nucleotide sequence ID" value="NZ_CP129968.2"/>
</dbReference>
<keyword evidence="4" id="KW-1134">Transmembrane beta strand</keyword>
<dbReference type="PANTHER" id="PTHR30026">
    <property type="entry name" value="OUTER MEMBRANE PROTEIN TOLC"/>
    <property type="match status" value="1"/>
</dbReference>
<reference evidence="9 10" key="1">
    <citation type="submission" date="2023-08" db="EMBL/GenBank/DDBJ databases">
        <title>Comparative genomics and taxonomic characterization of three novel marine species of genus Marivirga.</title>
        <authorList>
            <person name="Muhammad N."/>
            <person name="Kim S.-G."/>
        </authorList>
    </citation>
    <scope>NUCLEOTIDE SEQUENCE [LARGE SCALE GENOMIC DNA]</scope>
    <source>
        <strain evidence="9 10">ABR2-2</strain>
        <strain evidence="8">BKB1-2</strain>
    </source>
</reference>
<protein>
    <submittedName>
        <fullName evidence="9">TolC family protein</fullName>
    </submittedName>
</protein>
<evidence type="ECO:0000256" key="4">
    <source>
        <dbReference type="ARBA" id="ARBA00022452"/>
    </source>
</evidence>
<keyword evidence="3" id="KW-0813">Transport</keyword>
<keyword evidence="7" id="KW-0998">Cell outer membrane</keyword>
<dbReference type="KEGG" id="marp:QYS47_07315"/>
<dbReference type="InterPro" id="IPR051906">
    <property type="entry name" value="TolC-like"/>
</dbReference>
<dbReference type="AlphaFoldDB" id="A0AA49GGK3"/>
<evidence type="ECO:0000256" key="5">
    <source>
        <dbReference type="ARBA" id="ARBA00022692"/>
    </source>
</evidence>
<comment type="similarity">
    <text evidence="2">Belongs to the outer membrane factor (OMF) (TC 1.B.17) family.</text>
</comment>
<evidence type="ECO:0000313" key="8">
    <source>
        <dbReference type="EMBL" id="WKK81971.1"/>
    </source>
</evidence>
<dbReference type="SUPFAM" id="SSF56954">
    <property type="entry name" value="Outer membrane efflux proteins (OEP)"/>
    <property type="match status" value="1"/>
</dbReference>
<evidence type="ECO:0000256" key="6">
    <source>
        <dbReference type="ARBA" id="ARBA00023136"/>
    </source>
</evidence>
<sequence>MNRNFIVSIIILIGLNLVSVQSNAQRTYTLEDVIQIAKTQSPAFKRAETIKENRYWQYRVFKSNFVPQLSLSGTLPNFNRSVTPITQEDGSTEFRSVFNSNSDVSLNLEQQIGLTGGTVFLNSTVNRFDDFERNDFRYGGDPLSIGFIQPLFRFNELKWDKKIEPLRFEESKREFVEEFEQISKDVSSRFFNLLSAQVSLQIAQKNLGNNDTIYKIAQGRYELGKIPENELLQLELSLMNSRQSVAQAKLDLETRQLALKAFLGLKNDDELNLIVPEEIPEFNINPDLALQEALRNRQEAIGFERRLLEADKEVDRAQGETGLNMNLFGSFGLTNQGDQLPAIYQTPENQQRVQLGFTIPIVDWGRQKSRVKTAQANYQLVQYTVQQERVNFEQEVYTQVKTLEMLRDQVAITQKADDISQRRYDISKNRYLIGKISITDLSIALTEKDQAKRDYINSLGNFWQAYFNLRQLTLYDFKENKRLIE</sequence>
<dbReference type="Proteomes" id="UP001244443">
    <property type="component" value="Chromosome"/>
</dbReference>